<dbReference type="EMBL" id="SJDT01000001">
    <property type="protein sequence ID" value="TBW23725.1"/>
    <property type="molecule type" value="Genomic_DNA"/>
</dbReference>
<evidence type="ECO:0000256" key="1">
    <source>
        <dbReference type="ARBA" id="ARBA00004141"/>
    </source>
</evidence>
<feature type="transmembrane region" description="Helical" evidence="5">
    <location>
        <begin position="306"/>
        <end position="326"/>
    </location>
</feature>
<protein>
    <submittedName>
        <fullName evidence="7">ABC transporter permease</fullName>
    </submittedName>
</protein>
<keyword evidence="4 5" id="KW-0472">Membrane</keyword>
<feature type="transmembrane region" description="Helical" evidence="5">
    <location>
        <begin position="188"/>
        <end position="210"/>
    </location>
</feature>
<dbReference type="GO" id="GO:0016020">
    <property type="term" value="C:membrane"/>
    <property type="evidence" value="ECO:0007669"/>
    <property type="project" value="UniProtKB-SubCell"/>
</dbReference>
<comment type="caution">
    <text evidence="7">The sequence shown here is derived from an EMBL/GenBank/DDBJ whole genome shotgun (WGS) entry which is preliminary data.</text>
</comment>
<evidence type="ECO:0000256" key="2">
    <source>
        <dbReference type="ARBA" id="ARBA00022692"/>
    </source>
</evidence>
<evidence type="ECO:0000256" key="5">
    <source>
        <dbReference type="SAM" id="Phobius"/>
    </source>
</evidence>
<evidence type="ECO:0000313" key="7">
    <source>
        <dbReference type="EMBL" id="TBW23725.1"/>
    </source>
</evidence>
<proteinExistence type="predicted"/>
<feature type="domain" description="ABC-2 type transporter transmembrane" evidence="6">
    <location>
        <begin position="19"/>
        <end position="378"/>
    </location>
</feature>
<feature type="transmembrane region" description="Helical" evidence="5">
    <location>
        <begin position="362"/>
        <end position="384"/>
    </location>
</feature>
<evidence type="ECO:0000313" key="8">
    <source>
        <dbReference type="Proteomes" id="UP000293036"/>
    </source>
</evidence>
<dbReference type="Proteomes" id="UP000293036">
    <property type="component" value="Unassembled WGS sequence"/>
</dbReference>
<evidence type="ECO:0000256" key="4">
    <source>
        <dbReference type="ARBA" id="ARBA00023136"/>
    </source>
</evidence>
<accession>A0A4Q9V263</accession>
<dbReference type="AlphaFoldDB" id="A0A4Q9V263"/>
<organism evidence="7 8">
    <name type="scientific">Arcanobacterium bovis</name>
    <dbReference type="NCBI Taxonomy" id="2529275"/>
    <lineage>
        <taxon>Bacteria</taxon>
        <taxon>Bacillati</taxon>
        <taxon>Actinomycetota</taxon>
        <taxon>Actinomycetes</taxon>
        <taxon>Actinomycetales</taxon>
        <taxon>Actinomycetaceae</taxon>
        <taxon>Arcanobacterium</taxon>
    </lineage>
</organism>
<dbReference type="InterPro" id="IPR013525">
    <property type="entry name" value="ABC2_TM"/>
</dbReference>
<feature type="transmembrane region" description="Helical" evidence="5">
    <location>
        <begin position="20"/>
        <end position="40"/>
    </location>
</feature>
<sequence length="405" mass="42987">MLKHIIKREFRVLVGAKAQIIGTIVTVVIILAAGIVGSIVKDKFQNEAANTNSSVTFTVAVTEQMEAYQGALEGTGAVKVEAVKADQAKEWLKKQVDSKSAPTSAVLAGTPAEPEIIQSKDQDKASNQAIAQLISQVAVLKAADRTAGPLSVDAQEQISKAFTPKITTIEGEKKNLVESNPAGYVTGLATQMLLFFAVMMGLSTISIGIVEEKSSRVVEILLSAVRPRTLLLGKILGIGSFILVQMAIYLAAVVVSLNIAGMWTSINIGAAIGWLFVWLIIGFFTFTTIAGALASTVSRQEDLGAITGPFTFFMLVPFYLGIFLVPAQPSSLLTQVLSFIPGFSPFIMPIRQAYGVVGTGEALAAAAVGLVAVYLLSLLAGRIYSNSILHMGKRLKLSEALRGKK</sequence>
<feature type="transmembrane region" description="Helical" evidence="5">
    <location>
        <begin position="271"/>
        <end position="294"/>
    </location>
</feature>
<dbReference type="PANTHER" id="PTHR43471">
    <property type="entry name" value="ABC TRANSPORTER PERMEASE"/>
    <property type="match status" value="1"/>
</dbReference>
<dbReference type="GO" id="GO:0140359">
    <property type="term" value="F:ABC-type transporter activity"/>
    <property type="evidence" value="ECO:0007669"/>
    <property type="project" value="InterPro"/>
</dbReference>
<comment type="subcellular location">
    <subcellularLocation>
        <location evidence="1">Membrane</location>
        <topology evidence="1">Multi-pass membrane protein</topology>
    </subcellularLocation>
</comment>
<keyword evidence="8" id="KW-1185">Reference proteome</keyword>
<dbReference type="RefSeq" id="WP_131279190.1">
    <property type="nucleotide sequence ID" value="NZ_JBHSLR010000009.1"/>
</dbReference>
<feature type="transmembrane region" description="Helical" evidence="5">
    <location>
        <begin position="231"/>
        <end position="259"/>
    </location>
</feature>
<keyword evidence="3 5" id="KW-1133">Transmembrane helix</keyword>
<gene>
    <name evidence="7" type="ORF">EZJ44_00890</name>
</gene>
<keyword evidence="2 5" id="KW-0812">Transmembrane</keyword>
<dbReference type="OrthoDB" id="3268959at2"/>
<name>A0A4Q9V263_9ACTO</name>
<dbReference type="Pfam" id="PF12698">
    <property type="entry name" value="ABC2_membrane_3"/>
    <property type="match status" value="1"/>
</dbReference>
<evidence type="ECO:0000256" key="3">
    <source>
        <dbReference type="ARBA" id="ARBA00022989"/>
    </source>
</evidence>
<evidence type="ECO:0000259" key="6">
    <source>
        <dbReference type="Pfam" id="PF12698"/>
    </source>
</evidence>
<reference evidence="7 8" key="1">
    <citation type="submission" date="2019-02" db="EMBL/GenBank/DDBJ databases">
        <title>Arcanobacterium bovis sp. nov., isolated from the milk of a cow with mastitis.</title>
        <authorList>
            <person name="Sammra O."/>
            <person name="Foster G."/>
            <person name="Hassan A."/>
            <person name="Alssahen M."/>
            <person name="Laemmler C."/>
            <person name="Borowiak M."/>
            <person name="Malorny B."/>
            <person name="Abdulmawjood A."/>
        </authorList>
    </citation>
    <scope>NUCLEOTIDE SEQUENCE [LARGE SCALE GENOMIC DNA]</scope>
    <source>
        <strain evidence="7 8">C605018/01/1</strain>
    </source>
</reference>